<dbReference type="InterPro" id="IPR036890">
    <property type="entry name" value="HATPase_C_sf"/>
</dbReference>
<evidence type="ECO:0000256" key="14">
    <source>
        <dbReference type="ARBA" id="ARBA00023026"/>
    </source>
</evidence>
<keyword evidence="20" id="KW-1185">Reference proteome</keyword>
<dbReference type="PANTHER" id="PTHR41523:SF8">
    <property type="entry name" value="ETHYLENE RESPONSE SENSOR PROTEIN"/>
    <property type="match status" value="1"/>
</dbReference>
<comment type="catalytic activity">
    <reaction evidence="1">
        <text>ATP + protein L-histidine = ADP + protein N-phospho-L-histidine.</text>
        <dbReference type="EC" id="2.7.13.3"/>
    </reaction>
</comment>
<evidence type="ECO:0000313" key="19">
    <source>
        <dbReference type="EMBL" id="GGE05387.1"/>
    </source>
</evidence>
<evidence type="ECO:0000256" key="15">
    <source>
        <dbReference type="ARBA" id="ARBA00023170"/>
    </source>
</evidence>
<organism evidence="19 20">
    <name type="scientific">Tsuneonella deserti</name>
    <dbReference type="NCBI Taxonomy" id="2035528"/>
    <lineage>
        <taxon>Bacteria</taxon>
        <taxon>Pseudomonadati</taxon>
        <taxon>Pseudomonadota</taxon>
        <taxon>Alphaproteobacteria</taxon>
        <taxon>Sphingomonadales</taxon>
        <taxon>Erythrobacteraceae</taxon>
        <taxon>Tsuneonella</taxon>
    </lineage>
</organism>
<evidence type="ECO:0000256" key="8">
    <source>
        <dbReference type="ARBA" id="ARBA00022679"/>
    </source>
</evidence>
<evidence type="ECO:0000259" key="17">
    <source>
        <dbReference type="PROSITE" id="PS50112"/>
    </source>
</evidence>
<evidence type="ECO:0000256" key="6">
    <source>
        <dbReference type="ARBA" id="ARBA00022630"/>
    </source>
</evidence>
<dbReference type="InterPro" id="IPR029016">
    <property type="entry name" value="GAF-like_dom_sf"/>
</dbReference>
<dbReference type="Pfam" id="PF07536">
    <property type="entry name" value="HWE_HK"/>
    <property type="match status" value="1"/>
</dbReference>
<reference evidence="20" key="1">
    <citation type="journal article" date="2019" name="Int. J. Syst. Evol. Microbiol.">
        <title>The Global Catalogue of Microorganisms (GCM) 10K type strain sequencing project: providing services to taxonomists for standard genome sequencing and annotation.</title>
        <authorList>
            <consortium name="The Broad Institute Genomics Platform"/>
            <consortium name="The Broad Institute Genome Sequencing Center for Infectious Disease"/>
            <person name="Wu L."/>
            <person name="Ma J."/>
        </authorList>
    </citation>
    <scope>NUCLEOTIDE SEQUENCE [LARGE SCALE GENOMIC DNA]</scope>
    <source>
        <strain evidence="20">CGMCC 1.15959</strain>
    </source>
</reference>
<dbReference type="InterPro" id="IPR013655">
    <property type="entry name" value="PAS_fold_3"/>
</dbReference>
<dbReference type="Pfam" id="PF08447">
    <property type="entry name" value="PAS_3"/>
    <property type="match status" value="1"/>
</dbReference>
<evidence type="ECO:0000256" key="9">
    <source>
        <dbReference type="ARBA" id="ARBA00022737"/>
    </source>
</evidence>
<feature type="region of interest" description="Disordered" evidence="16">
    <location>
        <begin position="1"/>
        <end position="22"/>
    </location>
</feature>
<dbReference type="SMART" id="SM00086">
    <property type="entry name" value="PAC"/>
    <property type="match status" value="1"/>
</dbReference>
<evidence type="ECO:0000256" key="5">
    <source>
        <dbReference type="ARBA" id="ARBA00022606"/>
    </source>
</evidence>
<dbReference type="SMART" id="SM00911">
    <property type="entry name" value="HWE_HK"/>
    <property type="match status" value="1"/>
</dbReference>
<dbReference type="SUPFAM" id="SSF55785">
    <property type="entry name" value="PYP-like sensor domain (PAS domain)"/>
    <property type="match status" value="1"/>
</dbReference>
<evidence type="ECO:0000313" key="20">
    <source>
        <dbReference type="Proteomes" id="UP000619041"/>
    </source>
</evidence>
<feature type="domain" description="PAS" evidence="17">
    <location>
        <begin position="194"/>
        <end position="263"/>
    </location>
</feature>
<dbReference type="SUPFAM" id="SSF55781">
    <property type="entry name" value="GAF domain-like"/>
    <property type="match status" value="1"/>
</dbReference>
<dbReference type="Gene3D" id="3.30.450.40">
    <property type="match status" value="1"/>
</dbReference>
<evidence type="ECO:0000256" key="2">
    <source>
        <dbReference type="ARBA" id="ARBA00012438"/>
    </source>
</evidence>
<keyword evidence="6" id="KW-0285">Flavoprotein</keyword>
<evidence type="ECO:0000259" key="18">
    <source>
        <dbReference type="PROSITE" id="PS50113"/>
    </source>
</evidence>
<evidence type="ECO:0000256" key="4">
    <source>
        <dbReference type="ARBA" id="ARBA00022553"/>
    </source>
</evidence>
<dbReference type="CDD" id="cd00130">
    <property type="entry name" value="PAS"/>
    <property type="match status" value="1"/>
</dbReference>
<dbReference type="Gene3D" id="3.30.450.20">
    <property type="entry name" value="PAS domain"/>
    <property type="match status" value="1"/>
</dbReference>
<sequence>MVSAGSHLMSSRQISHGTAEVPDAAVDGSVDARAAGMASLQFDGLGDDDELARITRFAAKLCDTRLAMLTIIEDGEQRIIACSGCDRAEAPSLSRACSEAMREGPLVIPDLSADPRFEDGAGPDEPSARFYAGVPLVSKEHVPVGTLSVIDPSARPGGLGPVQLEGLEVLAAAVMLRVEAQRTSRASSLRASESARAMREIADMVPGIVWSADGDGNFDYFNSRWGQITGLAPPAMVSEWRPMVHPDDADRTFDTWTKSFSEGRAFECEYRLKQADGSWRWTLARALPLQDAAGKVVRWHGTLTDIHEGRRRSDDRDLLARELSHRIKNIFAVVSGLISLRARRSPENREFAQELIDTIGALGRAHDFVRPVEGVKGDSLHGLLIELMAPYADGHDRVTIVGDDCAIGPRAATPLALTFHELATNSAKYGAMSVDDGSISIALDCPEHADQAFVVWRENGGPAGADAGEEGFGSRLIRSSIEGQLGGRIERRFAEEGLEVRLSIPLVAIRR</sequence>
<proteinExistence type="predicted"/>
<dbReference type="InterPro" id="IPR000014">
    <property type="entry name" value="PAS"/>
</dbReference>
<evidence type="ECO:0000256" key="11">
    <source>
        <dbReference type="ARBA" id="ARBA00022777"/>
    </source>
</evidence>
<dbReference type="InterPro" id="IPR011102">
    <property type="entry name" value="Sig_transdc_His_kinase_HWE"/>
</dbReference>
<dbReference type="SMART" id="SM00065">
    <property type="entry name" value="GAF"/>
    <property type="match status" value="1"/>
</dbReference>
<dbReference type="InterPro" id="IPR003018">
    <property type="entry name" value="GAF"/>
</dbReference>
<keyword evidence="13" id="KW-0157">Chromophore</keyword>
<evidence type="ECO:0000256" key="16">
    <source>
        <dbReference type="SAM" id="MobiDB-lite"/>
    </source>
</evidence>
<accession>A0ABQ1SCS0</accession>
<keyword evidence="14" id="KW-0843">Virulence</keyword>
<name>A0ABQ1SCS0_9SPHN</name>
<dbReference type="PANTHER" id="PTHR41523">
    <property type="entry name" value="TWO-COMPONENT SYSTEM SENSOR PROTEIN"/>
    <property type="match status" value="1"/>
</dbReference>
<feature type="domain" description="PAC" evidence="18">
    <location>
        <begin position="266"/>
        <end position="318"/>
    </location>
</feature>
<evidence type="ECO:0000256" key="3">
    <source>
        <dbReference type="ARBA" id="ARBA00022543"/>
    </source>
</evidence>
<comment type="caution">
    <text evidence="19">The sequence shown here is derived from an EMBL/GenBank/DDBJ whole genome shotgun (WGS) entry which is preliminary data.</text>
</comment>
<keyword evidence="3" id="KW-0600">Photoreceptor protein</keyword>
<keyword evidence="15" id="KW-0675">Receptor</keyword>
<keyword evidence="7" id="KW-0288">FMN</keyword>
<dbReference type="EC" id="2.7.13.3" evidence="2"/>
<keyword evidence="4" id="KW-0597">Phosphoprotein</keyword>
<dbReference type="Pfam" id="PF01590">
    <property type="entry name" value="GAF"/>
    <property type="match status" value="1"/>
</dbReference>
<evidence type="ECO:0000256" key="13">
    <source>
        <dbReference type="ARBA" id="ARBA00022991"/>
    </source>
</evidence>
<evidence type="ECO:0000256" key="10">
    <source>
        <dbReference type="ARBA" id="ARBA00022741"/>
    </source>
</evidence>
<dbReference type="NCBIfam" id="TIGR00229">
    <property type="entry name" value="sensory_box"/>
    <property type="match status" value="1"/>
</dbReference>
<dbReference type="EMBL" id="BMKL01000001">
    <property type="protein sequence ID" value="GGE05387.1"/>
    <property type="molecule type" value="Genomic_DNA"/>
</dbReference>
<protein>
    <recommendedName>
        <fullName evidence="2">histidine kinase</fullName>
        <ecNumber evidence="2">2.7.13.3</ecNumber>
    </recommendedName>
</protein>
<keyword evidence="10" id="KW-0547">Nucleotide-binding</keyword>
<gene>
    <name evidence="19" type="ORF">GCM10011515_26120</name>
</gene>
<evidence type="ECO:0000256" key="12">
    <source>
        <dbReference type="ARBA" id="ARBA00022840"/>
    </source>
</evidence>
<dbReference type="PROSITE" id="PS50112">
    <property type="entry name" value="PAS"/>
    <property type="match status" value="1"/>
</dbReference>
<dbReference type="InterPro" id="IPR000700">
    <property type="entry name" value="PAS-assoc_C"/>
</dbReference>
<keyword evidence="5" id="KW-0716">Sensory transduction</keyword>
<keyword evidence="11" id="KW-0418">Kinase</keyword>
<dbReference type="InterPro" id="IPR001610">
    <property type="entry name" value="PAC"/>
</dbReference>
<dbReference type="InterPro" id="IPR035965">
    <property type="entry name" value="PAS-like_dom_sf"/>
</dbReference>
<keyword evidence="8" id="KW-0808">Transferase</keyword>
<evidence type="ECO:0000256" key="7">
    <source>
        <dbReference type="ARBA" id="ARBA00022643"/>
    </source>
</evidence>
<dbReference type="PROSITE" id="PS50113">
    <property type="entry name" value="PAC"/>
    <property type="match status" value="1"/>
</dbReference>
<keyword evidence="12" id="KW-0067">ATP-binding</keyword>
<evidence type="ECO:0000256" key="1">
    <source>
        <dbReference type="ARBA" id="ARBA00000085"/>
    </source>
</evidence>
<dbReference type="Gene3D" id="3.30.565.10">
    <property type="entry name" value="Histidine kinase-like ATPase, C-terminal domain"/>
    <property type="match status" value="1"/>
</dbReference>
<dbReference type="Proteomes" id="UP000619041">
    <property type="component" value="Unassembled WGS sequence"/>
</dbReference>
<keyword evidence="9" id="KW-0677">Repeat</keyword>